<gene>
    <name evidence="1" type="ORF">E6H00_12870</name>
</gene>
<organism evidence="1 2">
    <name type="scientific">Candidatus Segetimicrobium genomatis</name>
    <dbReference type="NCBI Taxonomy" id="2569760"/>
    <lineage>
        <taxon>Bacteria</taxon>
        <taxon>Bacillati</taxon>
        <taxon>Candidatus Sysuimicrobiota</taxon>
        <taxon>Candidatus Sysuimicrobiia</taxon>
        <taxon>Candidatus Sysuimicrobiales</taxon>
        <taxon>Candidatus Segetimicrobiaceae</taxon>
        <taxon>Candidatus Segetimicrobium</taxon>
    </lineage>
</organism>
<dbReference type="SUPFAM" id="SSF46565">
    <property type="entry name" value="Chaperone J-domain"/>
    <property type="match status" value="1"/>
</dbReference>
<comment type="caution">
    <text evidence="1">The sequence shown here is derived from an EMBL/GenBank/DDBJ whole genome shotgun (WGS) entry which is preliminary data.</text>
</comment>
<evidence type="ECO:0000313" key="2">
    <source>
        <dbReference type="Proteomes" id="UP000318509"/>
    </source>
</evidence>
<dbReference type="Proteomes" id="UP000318509">
    <property type="component" value="Unassembled WGS sequence"/>
</dbReference>
<dbReference type="AlphaFoldDB" id="A0A537JXQ3"/>
<evidence type="ECO:0008006" key="3">
    <source>
        <dbReference type="Google" id="ProtNLM"/>
    </source>
</evidence>
<accession>A0A537JXQ3</accession>
<name>A0A537JXQ3_9BACT</name>
<evidence type="ECO:0000313" key="1">
    <source>
        <dbReference type="EMBL" id="TMI88319.1"/>
    </source>
</evidence>
<protein>
    <recommendedName>
        <fullName evidence="3">J domain-containing protein</fullName>
    </recommendedName>
</protein>
<dbReference type="EMBL" id="VBAK01000141">
    <property type="protein sequence ID" value="TMI88319.1"/>
    <property type="molecule type" value="Genomic_DNA"/>
</dbReference>
<reference evidence="1 2" key="1">
    <citation type="journal article" date="2019" name="Nat. Microbiol.">
        <title>Mediterranean grassland soil C-N compound turnover is dependent on rainfall and depth, and is mediated by genomically divergent microorganisms.</title>
        <authorList>
            <person name="Diamond S."/>
            <person name="Andeer P.F."/>
            <person name="Li Z."/>
            <person name="Crits-Christoph A."/>
            <person name="Burstein D."/>
            <person name="Anantharaman K."/>
            <person name="Lane K.R."/>
            <person name="Thomas B.C."/>
            <person name="Pan C."/>
            <person name="Northen T.R."/>
            <person name="Banfield J.F."/>
        </authorList>
    </citation>
    <scope>NUCLEOTIDE SEQUENCE [LARGE SCALE GENOMIC DNA]</scope>
    <source>
        <strain evidence="1">NP_3</strain>
    </source>
</reference>
<dbReference type="Gene3D" id="1.10.287.110">
    <property type="entry name" value="DnaJ domain"/>
    <property type="match status" value="1"/>
</dbReference>
<dbReference type="InterPro" id="IPR036869">
    <property type="entry name" value="J_dom_sf"/>
</dbReference>
<proteinExistence type="predicted"/>
<sequence length="119" mass="13943">MPKKIRIRRQTYKRKNPADFVRVDFGVVVTNLLVDLALNLARAFIPDFDAFFRQQMREQRNPVAWRKTLGLENENPTRRRVLERFRELARQHHPDHGGDHRKFVALVAARDAALAELSA</sequence>